<dbReference type="Proteomes" id="UP000094936">
    <property type="component" value="Unassembled WGS sequence"/>
</dbReference>
<gene>
    <name evidence="1" type="ORF">A8L45_09665</name>
</gene>
<sequence length="184" mass="21430">MAVYNTSSDSANTAVRALLTKVGEFYLGSSFNTASGNGKKLWLKIKEQDFASRCAYCEEASQTLQIEHLFMFNRTEFGLHHPGNVVPCCKSCNKRARNLDKTFCNWEQHLKEVCDKHGQKDQYEDRRQRILNHIEQYKYPKLNESEKHAIRVIANSLYENIKIESEKSLELYKELDQAFIKKPM</sequence>
<dbReference type="AlphaFoldDB" id="A0A1C3EK90"/>
<dbReference type="Gene3D" id="1.10.30.50">
    <property type="match status" value="1"/>
</dbReference>
<dbReference type="STRING" id="1080227.A8L45_09665"/>
<protein>
    <submittedName>
        <fullName evidence="1">HNH endonuclease</fullName>
    </submittedName>
</protein>
<evidence type="ECO:0000313" key="2">
    <source>
        <dbReference type="Proteomes" id="UP000094936"/>
    </source>
</evidence>
<comment type="caution">
    <text evidence="1">The sequence shown here is derived from an EMBL/GenBank/DDBJ whole genome shotgun (WGS) entry which is preliminary data.</text>
</comment>
<dbReference type="GO" id="GO:0004519">
    <property type="term" value="F:endonuclease activity"/>
    <property type="evidence" value="ECO:0007669"/>
    <property type="project" value="UniProtKB-KW"/>
</dbReference>
<evidence type="ECO:0000313" key="1">
    <source>
        <dbReference type="EMBL" id="ODA33648.1"/>
    </source>
</evidence>
<keyword evidence="1" id="KW-0540">Nuclease</keyword>
<keyword evidence="2" id="KW-1185">Reference proteome</keyword>
<name>A0A1C3EK90_9GAMM</name>
<reference evidence="1 2" key="1">
    <citation type="submission" date="2016-05" db="EMBL/GenBank/DDBJ databases">
        <title>Genomic Taxonomy of the Vibrionaceae.</title>
        <authorList>
            <person name="Gomez-Gil B."/>
            <person name="Enciso-Ibarra J."/>
        </authorList>
    </citation>
    <scope>NUCLEOTIDE SEQUENCE [LARGE SCALE GENOMIC DNA]</scope>
    <source>
        <strain evidence="1 2">CAIM 1920</strain>
    </source>
</reference>
<proteinExistence type="predicted"/>
<dbReference type="OrthoDB" id="9802901at2"/>
<keyword evidence="1" id="KW-0255">Endonuclease</keyword>
<accession>A0A1C3EK90</accession>
<dbReference type="EMBL" id="LYBM01000014">
    <property type="protein sequence ID" value="ODA33648.1"/>
    <property type="molecule type" value="Genomic_DNA"/>
</dbReference>
<keyword evidence="1" id="KW-0378">Hydrolase</keyword>
<organism evidence="1 2">
    <name type="scientific">Veronia pacifica</name>
    <dbReference type="NCBI Taxonomy" id="1080227"/>
    <lineage>
        <taxon>Bacteria</taxon>
        <taxon>Pseudomonadati</taxon>
        <taxon>Pseudomonadota</taxon>
        <taxon>Gammaproteobacteria</taxon>
        <taxon>Vibrionales</taxon>
        <taxon>Vibrionaceae</taxon>
        <taxon>Veronia</taxon>
    </lineage>
</organism>